<evidence type="ECO:0000313" key="2">
    <source>
        <dbReference type="EMBL" id="KAH0517857.1"/>
    </source>
</evidence>
<dbReference type="EMBL" id="JAATJU010013600">
    <property type="protein sequence ID" value="KAH0517857.1"/>
    <property type="molecule type" value="Genomic_DNA"/>
</dbReference>
<feature type="region of interest" description="Disordered" evidence="1">
    <location>
        <begin position="23"/>
        <end position="87"/>
    </location>
</feature>
<dbReference type="AlphaFoldDB" id="A0A8J6GVP6"/>
<sequence length="87" mass="9067">VSRAKSGPAATATAVATHALTQADKCIQARRPRLKAHRRRGSRSAPPSSLPTLQCQLQSCGTGRGGEEAAAEARPSPARLSLGPQRQ</sequence>
<reference evidence="2" key="1">
    <citation type="submission" date="2020-03" db="EMBL/GenBank/DDBJ databases">
        <title>Studies in the Genomics of Life Span.</title>
        <authorList>
            <person name="Glass D."/>
        </authorList>
    </citation>
    <scope>NUCLEOTIDE SEQUENCE</scope>
    <source>
        <strain evidence="2">LTLLF</strain>
        <tissue evidence="2">Muscle</tissue>
    </source>
</reference>
<accession>A0A8J6GVP6</accession>
<feature type="compositionally biased region" description="Basic residues" evidence="1">
    <location>
        <begin position="28"/>
        <end position="42"/>
    </location>
</feature>
<feature type="compositionally biased region" description="Polar residues" evidence="1">
    <location>
        <begin position="52"/>
        <end position="61"/>
    </location>
</feature>
<evidence type="ECO:0000313" key="3">
    <source>
        <dbReference type="Proteomes" id="UP000710432"/>
    </source>
</evidence>
<gene>
    <name evidence="2" type="ORF">LTLLF_118880</name>
</gene>
<comment type="caution">
    <text evidence="2">The sequence shown here is derived from an EMBL/GenBank/DDBJ whole genome shotgun (WGS) entry which is preliminary data.</text>
</comment>
<protein>
    <submittedName>
        <fullName evidence="2">Uncharacterized protein</fullName>
    </submittedName>
</protein>
<evidence type="ECO:0000256" key="1">
    <source>
        <dbReference type="SAM" id="MobiDB-lite"/>
    </source>
</evidence>
<dbReference type="Proteomes" id="UP000710432">
    <property type="component" value="Unassembled WGS sequence"/>
</dbReference>
<feature type="non-terminal residue" evidence="2">
    <location>
        <position position="1"/>
    </location>
</feature>
<name>A0A8J6GVP6_MICOH</name>
<organism evidence="2 3">
    <name type="scientific">Microtus ochrogaster</name>
    <name type="common">Prairie vole</name>
    <dbReference type="NCBI Taxonomy" id="79684"/>
    <lineage>
        <taxon>Eukaryota</taxon>
        <taxon>Metazoa</taxon>
        <taxon>Chordata</taxon>
        <taxon>Craniata</taxon>
        <taxon>Vertebrata</taxon>
        <taxon>Euteleostomi</taxon>
        <taxon>Mammalia</taxon>
        <taxon>Eutheria</taxon>
        <taxon>Euarchontoglires</taxon>
        <taxon>Glires</taxon>
        <taxon>Rodentia</taxon>
        <taxon>Myomorpha</taxon>
        <taxon>Muroidea</taxon>
        <taxon>Cricetidae</taxon>
        <taxon>Arvicolinae</taxon>
        <taxon>Microtus</taxon>
    </lineage>
</organism>
<proteinExistence type="predicted"/>